<feature type="signal peptide" evidence="1">
    <location>
        <begin position="1"/>
        <end position="21"/>
    </location>
</feature>
<protein>
    <recommendedName>
        <fullName evidence="4">Lipoprotein</fullName>
    </recommendedName>
</protein>
<accession>A0ABS9EMH6</accession>
<organism evidence="2 3">
    <name type="scientific">Gillisia lutea</name>
    <dbReference type="NCBI Taxonomy" id="2909668"/>
    <lineage>
        <taxon>Bacteria</taxon>
        <taxon>Pseudomonadati</taxon>
        <taxon>Bacteroidota</taxon>
        <taxon>Flavobacteriia</taxon>
        <taxon>Flavobacteriales</taxon>
        <taxon>Flavobacteriaceae</taxon>
        <taxon>Gillisia</taxon>
    </lineage>
</organism>
<keyword evidence="1" id="KW-0732">Signal</keyword>
<reference evidence="2" key="1">
    <citation type="submission" date="2022-01" db="EMBL/GenBank/DDBJ databases">
        <title>Gillisia lutea sp. nov., isolated from marine plastic residues from the Malvarosa beach (Valencia, Spain).</title>
        <authorList>
            <person name="Vidal-Verdu A."/>
            <person name="Molina-Menor E."/>
            <person name="Satari L."/>
            <person name="Pascual J."/>
            <person name="Pereto J."/>
            <person name="Porcar M."/>
        </authorList>
    </citation>
    <scope>NUCLEOTIDE SEQUENCE</scope>
    <source>
        <strain evidence="2">M10.2A</strain>
    </source>
</reference>
<gene>
    <name evidence="2" type="ORF">L1I30_13605</name>
</gene>
<name>A0ABS9EMH6_9FLAO</name>
<evidence type="ECO:0008006" key="4">
    <source>
        <dbReference type="Google" id="ProtNLM"/>
    </source>
</evidence>
<dbReference type="PROSITE" id="PS51257">
    <property type="entry name" value="PROKAR_LIPOPROTEIN"/>
    <property type="match status" value="1"/>
</dbReference>
<dbReference type="EMBL" id="JAKGTH010000011">
    <property type="protein sequence ID" value="MCF4102708.1"/>
    <property type="molecule type" value="Genomic_DNA"/>
</dbReference>
<dbReference type="RefSeq" id="WP_236134850.1">
    <property type="nucleotide sequence ID" value="NZ_JAKGTH010000011.1"/>
</dbReference>
<evidence type="ECO:0000256" key="1">
    <source>
        <dbReference type="SAM" id="SignalP"/>
    </source>
</evidence>
<comment type="caution">
    <text evidence="2">The sequence shown here is derived from an EMBL/GenBank/DDBJ whole genome shotgun (WGS) entry which is preliminary data.</text>
</comment>
<evidence type="ECO:0000313" key="3">
    <source>
        <dbReference type="Proteomes" id="UP001179363"/>
    </source>
</evidence>
<sequence>MKYALLLVLFIAAGCSSSRMIDSYKPTLNETPELKKILVIGITSNHEARKSFEDKLQQAFKKKNIMAVQSYEFFDPLFTIYQKSEWELEQLKLILKENNYDAVLISKINRVENRITAKHAYKNFNREFHSFKDDYLSNQDIFYGDNSEQSYKVFHTETGLYHLTTKGNGELVWRGAINLHNPKNLQSTVHSYVKLLLSQLKKEDLIP</sequence>
<dbReference type="Proteomes" id="UP001179363">
    <property type="component" value="Unassembled WGS sequence"/>
</dbReference>
<proteinExistence type="predicted"/>
<keyword evidence="3" id="KW-1185">Reference proteome</keyword>
<evidence type="ECO:0000313" key="2">
    <source>
        <dbReference type="EMBL" id="MCF4102708.1"/>
    </source>
</evidence>
<feature type="chain" id="PRO_5045679976" description="Lipoprotein" evidence="1">
    <location>
        <begin position="22"/>
        <end position="207"/>
    </location>
</feature>